<evidence type="ECO:0000256" key="4">
    <source>
        <dbReference type="RuleBase" id="RU003719"/>
    </source>
</evidence>
<evidence type="ECO:0000256" key="1">
    <source>
        <dbReference type="ARBA" id="ARBA00005854"/>
    </source>
</evidence>
<dbReference type="Gene3D" id="3.40.50.720">
    <property type="entry name" value="NAD(P)-binding Rossmann-like Domain"/>
    <property type="match status" value="2"/>
</dbReference>
<protein>
    <submittedName>
        <fullName evidence="7">Phosphoglycerate dehydrogenase</fullName>
    </submittedName>
</protein>
<feature type="domain" description="D-isomer specific 2-hydroxyacid dehydrogenase NAD-binding" evidence="6">
    <location>
        <begin position="113"/>
        <end position="284"/>
    </location>
</feature>
<dbReference type="SUPFAM" id="SSF52283">
    <property type="entry name" value="Formate/glycerate dehydrogenase catalytic domain-like"/>
    <property type="match status" value="1"/>
</dbReference>
<evidence type="ECO:0000256" key="3">
    <source>
        <dbReference type="ARBA" id="ARBA00023027"/>
    </source>
</evidence>
<dbReference type="Pfam" id="PF00389">
    <property type="entry name" value="2-Hacid_dh"/>
    <property type="match status" value="1"/>
</dbReference>
<proteinExistence type="inferred from homology"/>
<comment type="similarity">
    <text evidence="1 4">Belongs to the D-isomer specific 2-hydroxyacid dehydrogenase family.</text>
</comment>
<dbReference type="RefSeq" id="WP_349144215.1">
    <property type="nucleotide sequence ID" value="NZ_JBBMFC010000009.1"/>
</dbReference>
<dbReference type="Proteomes" id="UP001470288">
    <property type="component" value="Unassembled WGS sequence"/>
</dbReference>
<keyword evidence="2 4" id="KW-0560">Oxidoreductase</keyword>
<organism evidence="7 8">
    <name type="scientific">Hominiventricola aquisgranensis</name>
    <dbReference type="NCBI Taxonomy" id="3133164"/>
    <lineage>
        <taxon>Bacteria</taxon>
        <taxon>Bacillati</taxon>
        <taxon>Bacillota</taxon>
        <taxon>Clostridia</taxon>
        <taxon>Lachnospirales</taxon>
        <taxon>Lachnospiraceae</taxon>
        <taxon>Hominiventricola</taxon>
    </lineage>
</organism>
<evidence type="ECO:0000313" key="7">
    <source>
        <dbReference type="EMBL" id="MEQ2578523.1"/>
    </source>
</evidence>
<evidence type="ECO:0000256" key="2">
    <source>
        <dbReference type="ARBA" id="ARBA00023002"/>
    </source>
</evidence>
<accession>A0ABV1I010</accession>
<dbReference type="SUPFAM" id="SSF51735">
    <property type="entry name" value="NAD(P)-binding Rossmann-fold domains"/>
    <property type="match status" value="1"/>
</dbReference>
<dbReference type="InterPro" id="IPR036291">
    <property type="entry name" value="NAD(P)-bd_dom_sf"/>
</dbReference>
<dbReference type="InterPro" id="IPR029753">
    <property type="entry name" value="D-isomer_DH_CS"/>
</dbReference>
<gene>
    <name evidence="7" type="ORF">WMO62_06645</name>
</gene>
<dbReference type="PROSITE" id="PS00671">
    <property type="entry name" value="D_2_HYDROXYACID_DH_3"/>
    <property type="match status" value="1"/>
</dbReference>
<evidence type="ECO:0000259" key="5">
    <source>
        <dbReference type="Pfam" id="PF00389"/>
    </source>
</evidence>
<dbReference type="CDD" id="cd12172">
    <property type="entry name" value="PGDH_like_2"/>
    <property type="match status" value="1"/>
</dbReference>
<sequence length="316" mass="34627">MKVLISLGKSFYEIFPDLGTWLKQAGLEVVEQVSSDQEPSKEVIKKLVSDVDIYIVGIDKIDHEVIDAAPKLKLIIKHGVGYDNIDLDYAKKKGIAVTFARGCNAQSVAELAVALMLSVSRGIPAKNEEIKHGGWSLFMGSELNGKQLGLVGYGNIGSRVAKITQAFGMEVTAYDPYIESEVLEKAGIKKGSLEEVLSQSDFISLHAPATKENENLIRAETLQLMKSSAYLINTARGALVNEQDLKNAILEKRIAGAAMDVFCTEPPEKELVCLEKIVCTPHLGACTVDSARRLSDISYENVMNYVNNRPLKNRLV</sequence>
<feature type="domain" description="D-isomer specific 2-hydroxyacid dehydrogenase catalytic" evidence="5">
    <location>
        <begin position="30"/>
        <end position="315"/>
    </location>
</feature>
<reference evidence="7 8" key="1">
    <citation type="submission" date="2024-03" db="EMBL/GenBank/DDBJ databases">
        <title>Human intestinal bacterial collection.</title>
        <authorList>
            <person name="Pauvert C."/>
            <person name="Hitch T.C.A."/>
            <person name="Clavel T."/>
        </authorList>
    </citation>
    <scope>NUCLEOTIDE SEQUENCE [LARGE SCALE GENOMIC DNA]</scope>
    <source>
        <strain evidence="7 8">CLA-AA-H78B</strain>
    </source>
</reference>
<dbReference type="Pfam" id="PF02826">
    <property type="entry name" value="2-Hacid_dh_C"/>
    <property type="match status" value="1"/>
</dbReference>
<dbReference type="PANTHER" id="PTHR42789:SF1">
    <property type="entry name" value="D-ISOMER SPECIFIC 2-HYDROXYACID DEHYDROGENASE FAMILY PROTEIN (AFU_ORTHOLOGUE AFUA_6G10090)"/>
    <property type="match status" value="1"/>
</dbReference>
<dbReference type="InterPro" id="IPR050857">
    <property type="entry name" value="D-2-hydroxyacid_DH"/>
</dbReference>
<keyword evidence="3" id="KW-0520">NAD</keyword>
<evidence type="ECO:0000313" key="8">
    <source>
        <dbReference type="Proteomes" id="UP001470288"/>
    </source>
</evidence>
<dbReference type="InterPro" id="IPR006140">
    <property type="entry name" value="D-isomer_DH_NAD-bd"/>
</dbReference>
<dbReference type="InterPro" id="IPR006139">
    <property type="entry name" value="D-isomer_2_OHA_DH_cat_dom"/>
</dbReference>
<keyword evidence="8" id="KW-1185">Reference proteome</keyword>
<comment type="caution">
    <text evidence="7">The sequence shown here is derived from an EMBL/GenBank/DDBJ whole genome shotgun (WGS) entry which is preliminary data.</text>
</comment>
<dbReference type="PANTHER" id="PTHR42789">
    <property type="entry name" value="D-ISOMER SPECIFIC 2-HYDROXYACID DEHYDROGENASE FAMILY PROTEIN (AFU_ORTHOLOGUE AFUA_6G10090)"/>
    <property type="match status" value="1"/>
</dbReference>
<evidence type="ECO:0000259" key="6">
    <source>
        <dbReference type="Pfam" id="PF02826"/>
    </source>
</evidence>
<name>A0ABV1I010_9FIRM</name>
<dbReference type="EMBL" id="JBBMFC010000009">
    <property type="protein sequence ID" value="MEQ2578523.1"/>
    <property type="molecule type" value="Genomic_DNA"/>
</dbReference>